<dbReference type="Proteomes" id="UP000094285">
    <property type="component" value="Unassembled WGS sequence"/>
</dbReference>
<dbReference type="RefSeq" id="XP_020065648.1">
    <property type="nucleotide sequence ID" value="XM_020211454.1"/>
</dbReference>
<protein>
    <submittedName>
        <fullName evidence="1">Uncharacterized protein</fullName>
    </submittedName>
</protein>
<accession>A0A1E4SLX4</accession>
<reference evidence="2" key="1">
    <citation type="submission" date="2016-05" db="EMBL/GenBank/DDBJ databases">
        <title>Comparative genomics of biotechnologically important yeasts.</title>
        <authorList>
            <consortium name="DOE Joint Genome Institute"/>
            <person name="Riley R."/>
            <person name="Haridas S."/>
            <person name="Wolfe K.H."/>
            <person name="Lopes M.R."/>
            <person name="Hittinger C.T."/>
            <person name="Goker M."/>
            <person name="Salamov A."/>
            <person name="Wisecaver J."/>
            <person name="Long T.M."/>
            <person name="Aerts A.L."/>
            <person name="Barry K."/>
            <person name="Choi C."/>
            <person name="Clum A."/>
            <person name="Coughlan A.Y."/>
            <person name="Deshpande S."/>
            <person name="Douglass A.P."/>
            <person name="Hanson S.J."/>
            <person name="Klenk H.-P."/>
            <person name="Labutti K."/>
            <person name="Lapidus A."/>
            <person name="Lindquist E."/>
            <person name="Lipzen A."/>
            <person name="Meier-Kolthoff J.P."/>
            <person name="Ohm R.A."/>
            <person name="Otillar R.P."/>
            <person name="Pangilinan J."/>
            <person name="Peng Y."/>
            <person name="Rokas A."/>
            <person name="Rosa C.A."/>
            <person name="Scheuner C."/>
            <person name="Sibirny A.A."/>
            <person name="Slot J.C."/>
            <person name="Stielow J.B."/>
            <person name="Sun H."/>
            <person name="Kurtzman C.P."/>
            <person name="Blackwell M."/>
            <person name="Grigoriev I.V."/>
            <person name="Jeffries T.W."/>
        </authorList>
    </citation>
    <scope>NUCLEOTIDE SEQUENCE [LARGE SCALE GENOMIC DNA]</scope>
    <source>
        <strain evidence="2">NRRL Y-17324</strain>
    </source>
</reference>
<dbReference type="AlphaFoldDB" id="A0A1E4SLX4"/>
<gene>
    <name evidence="1" type="ORF">CANTADRAFT_88459</name>
</gene>
<name>A0A1E4SLX4_9ASCO</name>
<sequence length="118" mass="13042">MARKFLHVPHKPTLLVVHIEASPWRELSVVRGGGKETRSQQSSGPTNCVRNFSNDTNFFTSIPDLCVCVKKLCNFQFGVIVGINGHLLSRDRIISANLVIRKLLIRSASATALQISTL</sequence>
<evidence type="ECO:0000313" key="1">
    <source>
        <dbReference type="EMBL" id="ODV80526.1"/>
    </source>
</evidence>
<evidence type="ECO:0000313" key="2">
    <source>
        <dbReference type="Proteomes" id="UP000094285"/>
    </source>
</evidence>
<organism evidence="1 2">
    <name type="scientific">Suhomyces tanzawaensis NRRL Y-17324</name>
    <dbReference type="NCBI Taxonomy" id="984487"/>
    <lineage>
        <taxon>Eukaryota</taxon>
        <taxon>Fungi</taxon>
        <taxon>Dikarya</taxon>
        <taxon>Ascomycota</taxon>
        <taxon>Saccharomycotina</taxon>
        <taxon>Pichiomycetes</taxon>
        <taxon>Debaryomycetaceae</taxon>
        <taxon>Suhomyces</taxon>
    </lineage>
</organism>
<dbReference type="EMBL" id="KV453910">
    <property type="protein sequence ID" value="ODV80526.1"/>
    <property type="molecule type" value="Genomic_DNA"/>
</dbReference>
<dbReference type="GeneID" id="30985590"/>
<proteinExistence type="predicted"/>
<keyword evidence="2" id="KW-1185">Reference proteome</keyword>